<evidence type="ECO:0000256" key="3">
    <source>
        <dbReference type="ARBA" id="ARBA00022692"/>
    </source>
</evidence>
<dbReference type="Proteomes" id="UP000828390">
    <property type="component" value="Unassembled WGS sequence"/>
</dbReference>
<dbReference type="InterPro" id="IPR020846">
    <property type="entry name" value="MFS_dom"/>
</dbReference>
<evidence type="ECO:0000313" key="8">
    <source>
        <dbReference type="EMBL" id="KAH3736462.1"/>
    </source>
</evidence>
<proteinExistence type="predicted"/>
<comment type="subcellular location">
    <subcellularLocation>
        <location evidence="1">Membrane</location>
        <topology evidence="1">Multi-pass membrane protein</topology>
    </subcellularLocation>
</comment>
<dbReference type="PANTHER" id="PTHR23511:SF5">
    <property type="entry name" value="MAJOR FACILITATOR-TYPE TRANSPORTER HXNZ-RELATED"/>
    <property type="match status" value="1"/>
</dbReference>
<keyword evidence="9" id="KW-1185">Reference proteome</keyword>
<dbReference type="EMBL" id="JAIWYP010000011">
    <property type="protein sequence ID" value="KAH3736462.1"/>
    <property type="molecule type" value="Genomic_DNA"/>
</dbReference>
<dbReference type="SUPFAM" id="SSF103473">
    <property type="entry name" value="MFS general substrate transporter"/>
    <property type="match status" value="1"/>
</dbReference>
<feature type="transmembrane region" description="Helical" evidence="6">
    <location>
        <begin position="132"/>
        <end position="155"/>
    </location>
</feature>
<dbReference type="PANTHER" id="PTHR23511">
    <property type="entry name" value="SYNAPTIC VESICLE GLYCOPROTEIN 2"/>
    <property type="match status" value="1"/>
</dbReference>
<keyword evidence="4 6" id="KW-1133">Transmembrane helix</keyword>
<evidence type="ECO:0000256" key="4">
    <source>
        <dbReference type="ARBA" id="ARBA00022989"/>
    </source>
</evidence>
<evidence type="ECO:0000259" key="7">
    <source>
        <dbReference type="PROSITE" id="PS50850"/>
    </source>
</evidence>
<evidence type="ECO:0000256" key="1">
    <source>
        <dbReference type="ARBA" id="ARBA00004141"/>
    </source>
</evidence>
<keyword evidence="2" id="KW-0813">Transport</keyword>
<organism evidence="8 9">
    <name type="scientific">Dreissena polymorpha</name>
    <name type="common">Zebra mussel</name>
    <name type="synonym">Mytilus polymorpha</name>
    <dbReference type="NCBI Taxonomy" id="45954"/>
    <lineage>
        <taxon>Eukaryota</taxon>
        <taxon>Metazoa</taxon>
        <taxon>Spiralia</taxon>
        <taxon>Lophotrochozoa</taxon>
        <taxon>Mollusca</taxon>
        <taxon>Bivalvia</taxon>
        <taxon>Autobranchia</taxon>
        <taxon>Heteroconchia</taxon>
        <taxon>Euheterodonta</taxon>
        <taxon>Imparidentia</taxon>
        <taxon>Neoheterodontei</taxon>
        <taxon>Myida</taxon>
        <taxon>Dreissenoidea</taxon>
        <taxon>Dreissenidae</taxon>
        <taxon>Dreissena</taxon>
    </lineage>
</organism>
<accession>A0A9D4HXI8</accession>
<feature type="domain" description="Major facilitator superfamily (MFS) profile" evidence="7">
    <location>
        <begin position="63"/>
        <end position="186"/>
    </location>
</feature>
<evidence type="ECO:0000256" key="5">
    <source>
        <dbReference type="ARBA" id="ARBA00023136"/>
    </source>
</evidence>
<dbReference type="Gene3D" id="1.20.1250.20">
    <property type="entry name" value="MFS general substrate transporter like domains"/>
    <property type="match status" value="1"/>
</dbReference>
<dbReference type="Pfam" id="PF07690">
    <property type="entry name" value="MFS_1"/>
    <property type="match status" value="1"/>
</dbReference>
<dbReference type="AlphaFoldDB" id="A0A9D4HXI8"/>
<sequence>MSVKYTKLCTVEDTHERFFEDDNVDIRTRLPGERRRSSCDADRKFTVEEAVEVLGVGWFQFRLWAITGLFSMADACEMMLLAVLSPELRCQWGLSQTHVALITTVVFIGMGTASPFWGILADRYGRRNNLMLASVVVWYFGLLTSFSPSYFWLLLLRGLVGAGMAGMPHGCAGPRARCSRSPYLPS</sequence>
<name>A0A9D4HXI8_DREPO</name>
<evidence type="ECO:0000256" key="6">
    <source>
        <dbReference type="SAM" id="Phobius"/>
    </source>
</evidence>
<gene>
    <name evidence="8" type="ORF">DPMN_043030</name>
</gene>
<reference evidence="8" key="2">
    <citation type="submission" date="2020-11" db="EMBL/GenBank/DDBJ databases">
        <authorList>
            <person name="McCartney M.A."/>
            <person name="Auch B."/>
            <person name="Kono T."/>
            <person name="Mallez S."/>
            <person name="Becker A."/>
            <person name="Gohl D.M."/>
            <person name="Silverstein K.A.T."/>
            <person name="Koren S."/>
            <person name="Bechman K.B."/>
            <person name="Herman A."/>
            <person name="Abrahante J.E."/>
            <person name="Garbe J."/>
        </authorList>
    </citation>
    <scope>NUCLEOTIDE SEQUENCE</scope>
    <source>
        <strain evidence="8">Duluth1</strain>
        <tissue evidence="8">Whole animal</tissue>
    </source>
</reference>
<reference evidence="8" key="1">
    <citation type="journal article" date="2019" name="bioRxiv">
        <title>The Genome of the Zebra Mussel, Dreissena polymorpha: A Resource for Invasive Species Research.</title>
        <authorList>
            <person name="McCartney M.A."/>
            <person name="Auch B."/>
            <person name="Kono T."/>
            <person name="Mallez S."/>
            <person name="Zhang Y."/>
            <person name="Obille A."/>
            <person name="Becker A."/>
            <person name="Abrahante J.E."/>
            <person name="Garbe J."/>
            <person name="Badalamenti J.P."/>
            <person name="Herman A."/>
            <person name="Mangelson H."/>
            <person name="Liachko I."/>
            <person name="Sullivan S."/>
            <person name="Sone E.D."/>
            <person name="Koren S."/>
            <person name="Silverstein K.A.T."/>
            <person name="Beckman K.B."/>
            <person name="Gohl D.M."/>
        </authorList>
    </citation>
    <scope>NUCLEOTIDE SEQUENCE</scope>
    <source>
        <strain evidence="8">Duluth1</strain>
        <tissue evidence="8">Whole animal</tissue>
    </source>
</reference>
<keyword evidence="3 6" id="KW-0812">Transmembrane</keyword>
<evidence type="ECO:0000313" key="9">
    <source>
        <dbReference type="Proteomes" id="UP000828390"/>
    </source>
</evidence>
<protein>
    <recommendedName>
        <fullName evidence="7">Major facilitator superfamily (MFS) profile domain-containing protein</fullName>
    </recommendedName>
</protein>
<dbReference type="InterPro" id="IPR011701">
    <property type="entry name" value="MFS"/>
</dbReference>
<dbReference type="GO" id="GO:0016020">
    <property type="term" value="C:membrane"/>
    <property type="evidence" value="ECO:0007669"/>
    <property type="project" value="UniProtKB-SubCell"/>
</dbReference>
<evidence type="ECO:0000256" key="2">
    <source>
        <dbReference type="ARBA" id="ARBA00022448"/>
    </source>
</evidence>
<keyword evidence="5 6" id="KW-0472">Membrane</keyword>
<dbReference type="GO" id="GO:0022857">
    <property type="term" value="F:transmembrane transporter activity"/>
    <property type="evidence" value="ECO:0007669"/>
    <property type="project" value="InterPro"/>
</dbReference>
<dbReference type="PROSITE" id="PS50850">
    <property type="entry name" value="MFS"/>
    <property type="match status" value="1"/>
</dbReference>
<dbReference type="InterPro" id="IPR036259">
    <property type="entry name" value="MFS_trans_sf"/>
</dbReference>
<feature type="transmembrane region" description="Helical" evidence="6">
    <location>
        <begin position="63"/>
        <end position="85"/>
    </location>
</feature>
<feature type="transmembrane region" description="Helical" evidence="6">
    <location>
        <begin position="97"/>
        <end position="120"/>
    </location>
</feature>
<comment type="caution">
    <text evidence="8">The sequence shown here is derived from an EMBL/GenBank/DDBJ whole genome shotgun (WGS) entry which is preliminary data.</text>
</comment>